<protein>
    <submittedName>
        <fullName evidence="4">Dihydroflavonol-4-reductase</fullName>
    </submittedName>
</protein>
<keyword evidence="5" id="KW-1185">Reference proteome</keyword>
<dbReference type="InterPro" id="IPR036291">
    <property type="entry name" value="NAD(P)-bd_dom_sf"/>
</dbReference>
<feature type="domain" description="NAD-dependent epimerase/dehydratase" evidence="3">
    <location>
        <begin position="117"/>
        <end position="352"/>
    </location>
</feature>
<evidence type="ECO:0000313" key="4">
    <source>
        <dbReference type="EMBL" id="EPY26068.1"/>
    </source>
</evidence>
<keyword evidence="2" id="KW-0812">Transmembrane</keyword>
<feature type="transmembrane region" description="Helical" evidence="2">
    <location>
        <begin position="470"/>
        <end position="491"/>
    </location>
</feature>
<dbReference type="FunFam" id="3.40.50.720:FF:000644">
    <property type="entry name" value="NAD dependent epimerase/dehydratase family, putative"/>
    <property type="match status" value="1"/>
</dbReference>
<dbReference type="PANTHER" id="PTHR48079:SF6">
    <property type="entry name" value="NAD(P)-BINDING DOMAIN-CONTAINING PROTEIN-RELATED"/>
    <property type="match status" value="1"/>
</dbReference>
<dbReference type="Pfam" id="PF01370">
    <property type="entry name" value="Epimerase"/>
    <property type="match status" value="1"/>
</dbReference>
<dbReference type="InterPro" id="IPR051783">
    <property type="entry name" value="NAD(P)-dependent_oxidoreduct"/>
</dbReference>
<reference evidence="4 5" key="1">
    <citation type="journal article" date="2013" name="PLoS ONE">
        <title>Predicting the Proteins of Angomonas deanei, Strigomonas culicis and Their Respective Endosymbionts Reveals New Aspects of the Trypanosomatidae Family.</title>
        <authorList>
            <person name="Motta M.C."/>
            <person name="Martins A.C."/>
            <person name="de Souza S.S."/>
            <person name="Catta-Preta C.M."/>
            <person name="Silva R."/>
            <person name="Klein C.C."/>
            <person name="de Almeida L.G."/>
            <person name="de Lima Cunha O."/>
            <person name="Ciapina L.P."/>
            <person name="Brocchi M."/>
            <person name="Colabardini A.C."/>
            <person name="de Araujo Lima B."/>
            <person name="Machado C.R."/>
            <person name="de Almeida Soares C.M."/>
            <person name="Probst C.M."/>
            <person name="de Menezes C.B."/>
            <person name="Thompson C.E."/>
            <person name="Bartholomeu D.C."/>
            <person name="Gradia D.F."/>
            <person name="Pavoni D.P."/>
            <person name="Grisard E.C."/>
            <person name="Fantinatti-Garboggini F."/>
            <person name="Marchini F.K."/>
            <person name="Rodrigues-Luiz G.F."/>
            <person name="Wagner G."/>
            <person name="Goldman G.H."/>
            <person name="Fietto J.L."/>
            <person name="Elias M.C."/>
            <person name="Goldman M.H."/>
            <person name="Sagot M.F."/>
            <person name="Pereira M."/>
            <person name="Stoco P.H."/>
            <person name="de Mendonca-Neto R.P."/>
            <person name="Teixeira S.M."/>
            <person name="Maciel T.E."/>
            <person name="de Oliveira Mendes T.A."/>
            <person name="Urmenyi T.P."/>
            <person name="de Souza W."/>
            <person name="Schenkman S."/>
            <person name="de Vasconcelos A.T."/>
        </authorList>
    </citation>
    <scope>NUCLEOTIDE SEQUENCE [LARGE SCALE GENOMIC DNA]</scope>
</reference>
<proteinExistence type="predicted"/>
<name>S9UAV4_9TRYP</name>
<evidence type="ECO:0000313" key="5">
    <source>
        <dbReference type="Proteomes" id="UP000015354"/>
    </source>
</evidence>
<organism evidence="4 5">
    <name type="scientific">Strigomonas culicis</name>
    <dbReference type="NCBI Taxonomy" id="28005"/>
    <lineage>
        <taxon>Eukaryota</taxon>
        <taxon>Discoba</taxon>
        <taxon>Euglenozoa</taxon>
        <taxon>Kinetoplastea</taxon>
        <taxon>Metakinetoplastina</taxon>
        <taxon>Trypanosomatida</taxon>
        <taxon>Trypanosomatidae</taxon>
        <taxon>Strigomonadinae</taxon>
        <taxon>Strigomonas</taxon>
    </lineage>
</organism>
<dbReference type="AlphaFoldDB" id="S9UAV4"/>
<dbReference type="EMBL" id="ATMH01006337">
    <property type="protein sequence ID" value="EPY26068.1"/>
    <property type="molecule type" value="Genomic_DNA"/>
</dbReference>
<dbReference type="GO" id="GO:0005737">
    <property type="term" value="C:cytoplasm"/>
    <property type="evidence" value="ECO:0007669"/>
    <property type="project" value="TreeGrafter"/>
</dbReference>
<sequence length="495" mass="54335">MFRVFSGSCLSLEDMDTIYRPNLVERPHVLGPGMDFFTEDGEPLRPQPGIETLQKVFSGSALDLNAMNSDAFSDSEQQETNSPLAAQRTLPVSTILNHLASETEKERTRLAKSKIVVLVIGDYTYISSHVVAKLLDMGFTVRVTLSDTTKPQLMDTFYTSEATNRISITQLDMTSSSALRDVIRGCRYIIHCGCPSSVSKKKGPVTYHVEAVRALFDGIRLAGKSTVKRVVLTGAATSVFNVNDPEPPSGMFDESNWNNAAANETVALAKLAFENEAWRIRTMLGMVELVVLLPSVTIGPSCTEETSEAMLMIQNLATAPRYFPFCPDVSYNFVDVRDVAEALVRALESTEVNQQRVIISNQCLSLLEMARIIKKLYPHLTPPTRIANTFMTLLVGTTQSSDGLSKNVKSWWRSLGVKRRLDNRRAVDELGLHFTPIEETISACVDQMIRGGEVPNKDASAATPSPLATALRVSSVVALAAITATVALRVLGRKR</sequence>
<comment type="caution">
    <text evidence="4">The sequence shown here is derived from an EMBL/GenBank/DDBJ whole genome shotgun (WGS) entry which is preliminary data.</text>
</comment>
<evidence type="ECO:0000256" key="1">
    <source>
        <dbReference type="ARBA" id="ARBA00023002"/>
    </source>
</evidence>
<keyword evidence="2" id="KW-1133">Transmembrane helix</keyword>
<dbReference type="SUPFAM" id="SSF51735">
    <property type="entry name" value="NAD(P)-binding Rossmann-fold domains"/>
    <property type="match status" value="1"/>
</dbReference>
<dbReference type="Proteomes" id="UP000015354">
    <property type="component" value="Unassembled WGS sequence"/>
</dbReference>
<evidence type="ECO:0000259" key="3">
    <source>
        <dbReference type="Pfam" id="PF01370"/>
    </source>
</evidence>
<accession>S9UAV4</accession>
<keyword evidence="2" id="KW-0472">Membrane</keyword>
<dbReference type="PANTHER" id="PTHR48079">
    <property type="entry name" value="PROTEIN YEEZ"/>
    <property type="match status" value="1"/>
</dbReference>
<gene>
    <name evidence="4" type="ORF">STCU_06337</name>
</gene>
<evidence type="ECO:0000256" key="2">
    <source>
        <dbReference type="SAM" id="Phobius"/>
    </source>
</evidence>
<dbReference type="Gene3D" id="3.40.50.720">
    <property type="entry name" value="NAD(P)-binding Rossmann-like Domain"/>
    <property type="match status" value="1"/>
</dbReference>
<dbReference type="OrthoDB" id="2735536at2759"/>
<dbReference type="InterPro" id="IPR001509">
    <property type="entry name" value="Epimerase_deHydtase"/>
</dbReference>
<dbReference type="GO" id="GO:0004029">
    <property type="term" value="F:aldehyde dehydrogenase (NAD+) activity"/>
    <property type="evidence" value="ECO:0007669"/>
    <property type="project" value="TreeGrafter"/>
</dbReference>
<keyword evidence="1" id="KW-0560">Oxidoreductase</keyword>